<evidence type="ECO:0000313" key="1">
    <source>
        <dbReference type="EMBL" id="SMF55174.1"/>
    </source>
</evidence>
<accession>A0A1X7FNF5</accession>
<protein>
    <submittedName>
        <fullName evidence="1">Uncharacterized protein</fullName>
    </submittedName>
</protein>
<dbReference type="EMBL" id="FXAK01000006">
    <property type="protein sequence ID" value="SMF55174.1"/>
    <property type="molecule type" value="Genomic_DNA"/>
</dbReference>
<dbReference type="STRING" id="286727.SAMN02982917_3050"/>
<proteinExistence type="predicted"/>
<reference evidence="1 2" key="1">
    <citation type="submission" date="2017-04" db="EMBL/GenBank/DDBJ databases">
        <authorList>
            <person name="Afonso C.L."/>
            <person name="Miller P.J."/>
            <person name="Scott M.A."/>
            <person name="Spackman E."/>
            <person name="Goraichik I."/>
            <person name="Dimitrov K.M."/>
            <person name="Suarez D.L."/>
            <person name="Swayne D.E."/>
        </authorList>
    </citation>
    <scope>NUCLEOTIDE SEQUENCE [LARGE SCALE GENOMIC DNA]</scope>
    <source>
        <strain evidence="1 2">A2P</strain>
    </source>
</reference>
<sequence>MAWHHTAKGELRSTFVDEICPFCFETFRLKETPFRCISPPSSCAPVPDPALQRIWRDTRPVGRVIPPARHFAERGSCPTCGTASQKRLCPHCHQELPHTFGQYRNYIFAVIGAKGAGKSHYITSLLEHLKQHVGPRLNILIQPINDYTISRYNDDFRKPLYDEHRTLDVTQSAVSNTKNRIPLVFSAAFTGRSLLGRDVIKKALTLAFFDTAGEDLKAEDTMSTVNRYIYRSDGIILLLDPLQLNYVRDRLPGPMPPADTETSDIVSRTTKLIRLGLSLRQDRKIAIPLAIVLSKMDAVAPLLDPHSQFGASARPRAGFDVKDCEAMNGEIQSLIAEWSSEHLLHQVRTEFSTHHFFGISALGSPPSTAGTVANVVPRRVEDPFLWLLHRHGLVKAAEKSE</sequence>
<dbReference type="InterPro" id="IPR027417">
    <property type="entry name" value="P-loop_NTPase"/>
</dbReference>
<dbReference type="CDD" id="cd00882">
    <property type="entry name" value="Ras_like_GTPase"/>
    <property type="match status" value="1"/>
</dbReference>
<dbReference type="Gene3D" id="3.40.50.300">
    <property type="entry name" value="P-loop containing nucleotide triphosphate hydrolases"/>
    <property type="match status" value="1"/>
</dbReference>
<gene>
    <name evidence="1" type="ORF">SAMN02982917_3050</name>
</gene>
<dbReference type="OrthoDB" id="143162at2"/>
<dbReference type="Proteomes" id="UP000192936">
    <property type="component" value="Unassembled WGS sequence"/>
</dbReference>
<dbReference type="RefSeq" id="WP_143266660.1">
    <property type="nucleotide sequence ID" value="NZ_FXAK01000006.1"/>
</dbReference>
<dbReference type="AlphaFoldDB" id="A0A1X7FNF5"/>
<name>A0A1X7FNF5_9PROT</name>
<dbReference type="SUPFAM" id="SSF52540">
    <property type="entry name" value="P-loop containing nucleoside triphosphate hydrolases"/>
    <property type="match status" value="1"/>
</dbReference>
<organism evidence="1 2">
    <name type="scientific">Azospirillum oryzae</name>
    <dbReference type="NCBI Taxonomy" id="286727"/>
    <lineage>
        <taxon>Bacteria</taxon>
        <taxon>Pseudomonadati</taxon>
        <taxon>Pseudomonadota</taxon>
        <taxon>Alphaproteobacteria</taxon>
        <taxon>Rhodospirillales</taxon>
        <taxon>Azospirillaceae</taxon>
        <taxon>Azospirillum</taxon>
    </lineage>
</organism>
<evidence type="ECO:0000313" key="2">
    <source>
        <dbReference type="Proteomes" id="UP000192936"/>
    </source>
</evidence>